<dbReference type="RefSeq" id="WP_319955625.1">
    <property type="nucleotide sequence ID" value="NZ_JAXAVX010000014.1"/>
</dbReference>
<dbReference type="PANTHER" id="PTHR42850">
    <property type="entry name" value="METALLOPHOSPHOESTERASE"/>
    <property type="match status" value="1"/>
</dbReference>
<protein>
    <submittedName>
        <fullName evidence="3">Metallophosphoesterase family protein</fullName>
    </submittedName>
</protein>
<dbReference type="InterPro" id="IPR029052">
    <property type="entry name" value="Metallo-depent_PP-like"/>
</dbReference>
<dbReference type="Pfam" id="PF12850">
    <property type="entry name" value="Metallophos_2"/>
    <property type="match status" value="1"/>
</dbReference>
<dbReference type="InterPro" id="IPR011152">
    <property type="entry name" value="Pesterase_MJ0912"/>
</dbReference>
<reference evidence="3 4" key="1">
    <citation type="submission" date="2023-11" db="EMBL/GenBank/DDBJ databases">
        <authorList>
            <person name="Xu M."/>
            <person name="Jiang T."/>
        </authorList>
    </citation>
    <scope>NUCLEOTIDE SEQUENCE [LARGE SCALE GENOMIC DNA]</scope>
    <source>
        <strain evidence="3 4">SD</strain>
    </source>
</reference>
<evidence type="ECO:0000313" key="3">
    <source>
        <dbReference type="EMBL" id="MDX8153474.1"/>
    </source>
</evidence>
<proteinExistence type="inferred from homology"/>
<dbReference type="Gene3D" id="3.60.21.10">
    <property type="match status" value="1"/>
</dbReference>
<organism evidence="3 4">
    <name type="scientific">Patulibacter brassicae</name>
    <dbReference type="NCBI Taxonomy" id="1705717"/>
    <lineage>
        <taxon>Bacteria</taxon>
        <taxon>Bacillati</taxon>
        <taxon>Actinomycetota</taxon>
        <taxon>Thermoleophilia</taxon>
        <taxon>Solirubrobacterales</taxon>
        <taxon>Patulibacteraceae</taxon>
        <taxon>Patulibacter</taxon>
    </lineage>
</organism>
<gene>
    <name evidence="3" type="ORF">SK069_17885</name>
</gene>
<dbReference type="EMBL" id="JAXAVX010000014">
    <property type="protein sequence ID" value="MDX8153474.1"/>
    <property type="molecule type" value="Genomic_DNA"/>
</dbReference>
<sequence>MHVAVLSDIHGNRHALDAVLADVDDRGCEEIWCLGDIVGYGADPNGCCAAIREVARVCLVGNHDLVAIGALSSEQFSPDAAAAAAWTAGELQPEHRAWLGGLAPDGAAHGCALAHGSPRHPVWEYVLSPSVAEASLQAFDEQIALVGHSHVALSCAKAGRDPVELEQRADGDELLIGARRWILNPGSVGQPRDQDPRAAWLELDPFEGRLAWRRVPYDVEGAARAIRDAGLPASLADRLPLGR</sequence>
<comment type="caution">
    <text evidence="3">The sequence shown here is derived from an EMBL/GenBank/DDBJ whole genome shotgun (WGS) entry which is preliminary data.</text>
</comment>
<dbReference type="InterPro" id="IPR024654">
    <property type="entry name" value="Calcineurin-like_PHP_lpxH"/>
</dbReference>
<accession>A0ABU4VNP1</accession>
<feature type="domain" description="Calcineurin-like phosphoesterase" evidence="2">
    <location>
        <begin position="1"/>
        <end position="203"/>
    </location>
</feature>
<dbReference type="PANTHER" id="PTHR42850:SF2">
    <property type="entry name" value="BLL5683 PROTEIN"/>
    <property type="match status" value="1"/>
</dbReference>
<name>A0ABU4VNP1_9ACTN</name>
<dbReference type="Proteomes" id="UP001277761">
    <property type="component" value="Unassembled WGS sequence"/>
</dbReference>
<dbReference type="SUPFAM" id="SSF56300">
    <property type="entry name" value="Metallo-dependent phosphatases"/>
    <property type="match status" value="1"/>
</dbReference>
<evidence type="ECO:0000256" key="1">
    <source>
        <dbReference type="ARBA" id="ARBA00008950"/>
    </source>
</evidence>
<evidence type="ECO:0000259" key="2">
    <source>
        <dbReference type="Pfam" id="PF12850"/>
    </source>
</evidence>
<evidence type="ECO:0000313" key="4">
    <source>
        <dbReference type="Proteomes" id="UP001277761"/>
    </source>
</evidence>
<dbReference type="PIRSF" id="PIRSF000883">
    <property type="entry name" value="Pesterase_MJ0912"/>
    <property type="match status" value="1"/>
</dbReference>
<comment type="similarity">
    <text evidence="1">Belongs to the metallophosphoesterase superfamily. YfcE family.</text>
</comment>
<keyword evidence="4" id="KW-1185">Reference proteome</keyword>
<dbReference type="InterPro" id="IPR050126">
    <property type="entry name" value="Ap4A_hydrolase"/>
</dbReference>